<comment type="caution">
    <text evidence="2">The sequence shown here is derived from an EMBL/GenBank/DDBJ whole genome shotgun (WGS) entry which is preliminary data.</text>
</comment>
<accession>A0AAV9XEG1</accession>
<dbReference type="AlphaFoldDB" id="A0AAV9XEG1"/>
<reference evidence="2 3" key="1">
    <citation type="submission" date="2019-10" db="EMBL/GenBank/DDBJ databases">
        <authorList>
            <person name="Palmer J.M."/>
        </authorList>
    </citation>
    <scope>NUCLEOTIDE SEQUENCE [LARGE SCALE GENOMIC DNA]</scope>
    <source>
        <strain evidence="2 3">TWF694</strain>
    </source>
</reference>
<gene>
    <name evidence="2" type="ORF">TWF694_009261</name>
</gene>
<feature type="transmembrane region" description="Helical" evidence="1">
    <location>
        <begin position="146"/>
        <end position="167"/>
    </location>
</feature>
<dbReference type="EMBL" id="JAVHJO010000005">
    <property type="protein sequence ID" value="KAK6540467.1"/>
    <property type="molecule type" value="Genomic_DNA"/>
</dbReference>
<evidence type="ECO:0000256" key="1">
    <source>
        <dbReference type="SAM" id="Phobius"/>
    </source>
</evidence>
<dbReference type="Proteomes" id="UP001365542">
    <property type="component" value="Unassembled WGS sequence"/>
</dbReference>
<feature type="transmembrane region" description="Helical" evidence="1">
    <location>
        <begin position="24"/>
        <end position="45"/>
    </location>
</feature>
<protein>
    <submittedName>
        <fullName evidence="2">Uncharacterized protein</fullName>
    </submittedName>
</protein>
<evidence type="ECO:0000313" key="3">
    <source>
        <dbReference type="Proteomes" id="UP001365542"/>
    </source>
</evidence>
<keyword evidence="1" id="KW-1133">Transmembrane helix</keyword>
<organism evidence="2 3">
    <name type="scientific">Orbilia ellipsospora</name>
    <dbReference type="NCBI Taxonomy" id="2528407"/>
    <lineage>
        <taxon>Eukaryota</taxon>
        <taxon>Fungi</taxon>
        <taxon>Dikarya</taxon>
        <taxon>Ascomycota</taxon>
        <taxon>Pezizomycotina</taxon>
        <taxon>Orbiliomycetes</taxon>
        <taxon>Orbiliales</taxon>
        <taxon>Orbiliaceae</taxon>
        <taxon>Orbilia</taxon>
    </lineage>
</organism>
<name>A0AAV9XEG1_9PEZI</name>
<keyword evidence="1" id="KW-0472">Membrane</keyword>
<sequence>MTCYRYGSHTELGPELREPGPHKLAWPVAILTGCGITAGTTYALVRWVQHLIATAVVSSDPNYWMEEARTKAYDACYLGCNDCNDPSWAYNACTMTAKAVVAGITCDGNQMWNWQDRYPVPCLQAVGEFYKTSALKSLKQSYRNRLAIIILTVLAGVLGAAFVLILWKRATVSLTWRDRETSGACPPPRSLVRKEEEIEEIGKSSNIPKSRGRLARHFAFFGGLAALVGKANAYSCTGYSSVVNQYFVNNDSTIFGVIHGWLSDCYDYQCACHDVCSGTGDSRSCNTYCSTCTGVDAKPSWYVNQIIPRVQGCGFNLVDKVEGDVSTRIANSLIERNFWVKVSVNTYNLTTVTDPLVLCLHAIG</sequence>
<keyword evidence="1" id="KW-0812">Transmembrane</keyword>
<evidence type="ECO:0000313" key="2">
    <source>
        <dbReference type="EMBL" id="KAK6540467.1"/>
    </source>
</evidence>
<proteinExistence type="predicted"/>
<dbReference type="PROSITE" id="PS51257">
    <property type="entry name" value="PROKAR_LIPOPROTEIN"/>
    <property type="match status" value="1"/>
</dbReference>
<keyword evidence="3" id="KW-1185">Reference proteome</keyword>